<dbReference type="Proteomes" id="UP001152795">
    <property type="component" value="Unassembled WGS sequence"/>
</dbReference>
<sequence length="248" mass="27899">MFLNHFQVSHNSVTAAECQNKIQQSIESSISESSIKKLTVLSSLLDQLSIHKILPFDIAYEEYAAKVPSSANSTNQKSARVQFRNLILSKKGIPVVIVHNQGKRFVCILEKPAQHLEFFQSEKREHPAFASVLAGNIPILLKLMSSSRDRAIVQFILASIYSNTVLHNVMGYTSVIVNGIKGEVDNFLIQAELNEECSMQSAESQVAEAVSRLENIIEKNENMLERKRKCLANEEIEDLENDLNVKRQ</sequence>
<dbReference type="AlphaFoldDB" id="A0A7D9ED64"/>
<comment type="caution">
    <text evidence="3">The sequence shown here is derived from an EMBL/GenBank/DDBJ whole genome shotgun (WGS) entry which is preliminary data.</text>
</comment>
<reference evidence="3" key="1">
    <citation type="submission" date="2020-04" db="EMBL/GenBank/DDBJ databases">
        <authorList>
            <person name="Alioto T."/>
            <person name="Alioto T."/>
            <person name="Gomez Garrido J."/>
        </authorList>
    </citation>
    <scope>NUCLEOTIDE SEQUENCE</scope>
    <source>
        <strain evidence="3">A484AB</strain>
    </source>
</reference>
<feature type="coiled-coil region" evidence="1">
    <location>
        <begin position="199"/>
        <end position="233"/>
    </location>
</feature>
<dbReference type="EMBL" id="CACRXK020007240">
    <property type="protein sequence ID" value="CAB4011704.1"/>
    <property type="molecule type" value="Genomic_DNA"/>
</dbReference>
<organism evidence="3 4">
    <name type="scientific">Paramuricea clavata</name>
    <name type="common">Red gorgonian</name>
    <name type="synonym">Violescent sea-whip</name>
    <dbReference type="NCBI Taxonomy" id="317549"/>
    <lineage>
        <taxon>Eukaryota</taxon>
        <taxon>Metazoa</taxon>
        <taxon>Cnidaria</taxon>
        <taxon>Anthozoa</taxon>
        <taxon>Octocorallia</taxon>
        <taxon>Malacalcyonacea</taxon>
        <taxon>Plexauridae</taxon>
        <taxon>Paramuricea</taxon>
    </lineage>
</organism>
<proteinExistence type="predicted"/>
<keyword evidence="4" id="KW-1185">Reference proteome</keyword>
<accession>A0A7D9ED64</accession>
<dbReference type="EMBL" id="CACRXK020005836">
    <property type="protein sequence ID" value="CAB4007564.1"/>
    <property type="molecule type" value="Genomic_DNA"/>
</dbReference>
<evidence type="ECO:0000256" key="1">
    <source>
        <dbReference type="SAM" id="Coils"/>
    </source>
</evidence>
<name>A0A7D9ED64_PARCT</name>
<keyword evidence="1" id="KW-0175">Coiled coil</keyword>
<gene>
    <name evidence="2" type="ORF">PACLA_8A025838</name>
    <name evidence="3" type="ORF">PACLA_8A040481</name>
</gene>
<evidence type="ECO:0000313" key="2">
    <source>
        <dbReference type="EMBL" id="CAB4007564.1"/>
    </source>
</evidence>
<evidence type="ECO:0000313" key="3">
    <source>
        <dbReference type="EMBL" id="CAB4011704.1"/>
    </source>
</evidence>
<evidence type="ECO:0000313" key="4">
    <source>
        <dbReference type="Proteomes" id="UP001152795"/>
    </source>
</evidence>
<protein>
    <submittedName>
        <fullName evidence="3">Uncharacterized protein</fullName>
    </submittedName>
</protein>